<evidence type="ECO:0000259" key="2">
    <source>
        <dbReference type="PROSITE" id="PS00745"/>
    </source>
</evidence>
<evidence type="ECO:0000313" key="3">
    <source>
        <dbReference type="EMBL" id="MTH33457.1"/>
    </source>
</evidence>
<protein>
    <submittedName>
        <fullName evidence="3">Aminoacyl-tRNA hydrolase</fullName>
        <ecNumber evidence="3">3.1.1.29</ecNumber>
    </submittedName>
</protein>
<dbReference type="OrthoDB" id="9815709at2"/>
<dbReference type="Proteomes" id="UP000442533">
    <property type="component" value="Unassembled WGS sequence"/>
</dbReference>
<keyword evidence="3" id="KW-0378">Hydrolase</keyword>
<dbReference type="RefSeq" id="WP_155063031.1">
    <property type="nucleotide sequence ID" value="NZ_WMIF01000002.1"/>
</dbReference>
<dbReference type="AlphaFoldDB" id="A0A844H4N6"/>
<feature type="domain" description="Prokaryotic-type class I peptide chain release factors" evidence="2">
    <location>
        <begin position="21"/>
        <end position="37"/>
    </location>
</feature>
<gene>
    <name evidence="3" type="ORF">GL279_02455</name>
</gene>
<comment type="caution">
    <text evidence="3">The sequence shown here is derived from an EMBL/GenBank/DDBJ whole genome shotgun (WGS) entry which is preliminary data.</text>
</comment>
<dbReference type="GO" id="GO:0004045">
    <property type="term" value="F:peptidyl-tRNA hydrolase activity"/>
    <property type="evidence" value="ECO:0007669"/>
    <property type="project" value="UniProtKB-EC"/>
</dbReference>
<reference evidence="3 4" key="1">
    <citation type="submission" date="2019-11" db="EMBL/GenBank/DDBJ databases">
        <authorList>
            <person name="Dong K."/>
        </authorList>
    </citation>
    <scope>NUCLEOTIDE SEQUENCE [LARGE SCALE GENOMIC DNA]</scope>
    <source>
        <strain evidence="3 4">JCM 17370</strain>
    </source>
</reference>
<dbReference type="GO" id="GO:0072344">
    <property type="term" value="P:rescue of stalled ribosome"/>
    <property type="evidence" value="ECO:0007669"/>
    <property type="project" value="TreeGrafter"/>
</dbReference>
<dbReference type="EMBL" id="WMIF01000002">
    <property type="protein sequence ID" value="MTH33457.1"/>
    <property type="molecule type" value="Genomic_DNA"/>
</dbReference>
<evidence type="ECO:0000313" key="4">
    <source>
        <dbReference type="Proteomes" id="UP000442533"/>
    </source>
</evidence>
<feature type="region of interest" description="Disordered" evidence="1">
    <location>
        <begin position="107"/>
        <end position="143"/>
    </location>
</feature>
<dbReference type="SUPFAM" id="SSF110916">
    <property type="entry name" value="Peptidyl-tRNA hydrolase domain-like"/>
    <property type="match status" value="1"/>
</dbReference>
<sequence length="143" mass="16436">MLRISDTLFIAEWELSEQFSRSQGPGGQNVNKVETAVELRFEAERSPHLTEAVKQRLRRLAGRRWTQDGALLIRAEETRSQARNREIARERLAELIRSALAAPRKRIATRPTLGSQRRRLAAKTQRGDVKNLRGRIRQPEGDE</sequence>
<proteinExistence type="predicted"/>
<dbReference type="Pfam" id="PF00472">
    <property type="entry name" value="RF-1"/>
    <property type="match status" value="1"/>
</dbReference>
<dbReference type="NCBIfam" id="NF006718">
    <property type="entry name" value="PRK09256.1"/>
    <property type="match status" value="1"/>
</dbReference>
<keyword evidence="4" id="KW-1185">Reference proteome</keyword>
<dbReference type="PANTHER" id="PTHR47814:SF1">
    <property type="entry name" value="PEPTIDYL-TRNA HYDROLASE ARFB"/>
    <property type="match status" value="1"/>
</dbReference>
<feature type="compositionally biased region" description="Basic and acidic residues" evidence="1">
    <location>
        <begin position="125"/>
        <end position="143"/>
    </location>
</feature>
<dbReference type="EC" id="3.1.1.29" evidence="3"/>
<organism evidence="3 4">
    <name type="scientific">Paracoccus limosus</name>
    <dbReference type="NCBI Taxonomy" id="913252"/>
    <lineage>
        <taxon>Bacteria</taxon>
        <taxon>Pseudomonadati</taxon>
        <taxon>Pseudomonadota</taxon>
        <taxon>Alphaproteobacteria</taxon>
        <taxon>Rhodobacterales</taxon>
        <taxon>Paracoccaceae</taxon>
        <taxon>Paracoccus</taxon>
    </lineage>
</organism>
<dbReference type="InterPro" id="IPR000352">
    <property type="entry name" value="Pep_chain_release_fac_I"/>
</dbReference>
<name>A0A844H4N6_9RHOB</name>
<dbReference type="GO" id="GO:0003747">
    <property type="term" value="F:translation release factor activity"/>
    <property type="evidence" value="ECO:0007669"/>
    <property type="project" value="InterPro"/>
</dbReference>
<dbReference type="PROSITE" id="PS00745">
    <property type="entry name" value="RF_PROK_I"/>
    <property type="match status" value="1"/>
</dbReference>
<accession>A0A844H4N6</accession>
<evidence type="ECO:0000256" key="1">
    <source>
        <dbReference type="SAM" id="MobiDB-lite"/>
    </source>
</evidence>
<dbReference type="GO" id="GO:0043022">
    <property type="term" value="F:ribosome binding"/>
    <property type="evidence" value="ECO:0007669"/>
    <property type="project" value="TreeGrafter"/>
</dbReference>
<dbReference type="Gene3D" id="3.30.160.20">
    <property type="match status" value="1"/>
</dbReference>
<dbReference type="PANTHER" id="PTHR47814">
    <property type="entry name" value="PEPTIDYL-TRNA HYDROLASE ARFB"/>
    <property type="match status" value="1"/>
</dbReference>